<organism evidence="1 2">
    <name type="scientific">Dentiscutata erythropus</name>
    <dbReference type="NCBI Taxonomy" id="1348616"/>
    <lineage>
        <taxon>Eukaryota</taxon>
        <taxon>Fungi</taxon>
        <taxon>Fungi incertae sedis</taxon>
        <taxon>Mucoromycota</taxon>
        <taxon>Glomeromycotina</taxon>
        <taxon>Glomeromycetes</taxon>
        <taxon>Diversisporales</taxon>
        <taxon>Gigasporaceae</taxon>
        <taxon>Dentiscutata</taxon>
    </lineage>
</organism>
<reference evidence="1" key="1">
    <citation type="submission" date="2021-06" db="EMBL/GenBank/DDBJ databases">
        <authorList>
            <person name="Kallberg Y."/>
            <person name="Tangrot J."/>
            <person name="Rosling A."/>
        </authorList>
    </citation>
    <scope>NUCLEOTIDE SEQUENCE</scope>
    <source>
        <strain evidence="1">MA453B</strain>
    </source>
</reference>
<sequence length="71" mass="8022">CPSLALCPHPYSGNRQIFNYNLSIVNSSMSCIFGKEENYESYKGSSELNRNCEDFSESNKNFKGSSKLNKN</sequence>
<protein>
    <submittedName>
        <fullName evidence="1">15547_t:CDS:1</fullName>
    </submittedName>
</protein>
<name>A0A9N9FZ98_9GLOM</name>
<evidence type="ECO:0000313" key="1">
    <source>
        <dbReference type="EMBL" id="CAG8570709.1"/>
    </source>
</evidence>
<feature type="non-terminal residue" evidence="1">
    <location>
        <position position="1"/>
    </location>
</feature>
<evidence type="ECO:0000313" key="2">
    <source>
        <dbReference type="Proteomes" id="UP000789405"/>
    </source>
</evidence>
<comment type="caution">
    <text evidence="1">The sequence shown here is derived from an EMBL/GenBank/DDBJ whole genome shotgun (WGS) entry which is preliminary data.</text>
</comment>
<gene>
    <name evidence="1" type="ORF">DERYTH_LOCUS6194</name>
</gene>
<dbReference type="Proteomes" id="UP000789405">
    <property type="component" value="Unassembled WGS sequence"/>
</dbReference>
<proteinExistence type="predicted"/>
<keyword evidence="2" id="KW-1185">Reference proteome</keyword>
<accession>A0A9N9FZ98</accession>
<dbReference type="AlphaFoldDB" id="A0A9N9FZ98"/>
<dbReference type="EMBL" id="CAJVPY010002745">
    <property type="protein sequence ID" value="CAG8570709.1"/>
    <property type="molecule type" value="Genomic_DNA"/>
</dbReference>